<dbReference type="RefSeq" id="XP_014564294.1">
    <property type="nucleotide sequence ID" value="XM_014708808.1"/>
</dbReference>
<evidence type="ECO:0000256" key="1">
    <source>
        <dbReference type="ARBA" id="ARBA00004123"/>
    </source>
</evidence>
<dbReference type="Pfam" id="PF05843">
    <property type="entry name" value="Suf"/>
    <property type="match status" value="1"/>
</dbReference>
<evidence type="ECO:0000313" key="5">
    <source>
        <dbReference type="EMBL" id="KHN70252.1"/>
    </source>
</evidence>
<dbReference type="EMBL" id="JOKQ01000002">
    <property type="protein sequence ID" value="KHN70252.1"/>
    <property type="molecule type" value="Genomic_DNA"/>
</dbReference>
<dbReference type="FunCoup" id="A0A0B2UMK3">
    <property type="interactions" value="276"/>
</dbReference>
<dbReference type="GO" id="GO:0005634">
    <property type="term" value="C:nucleus"/>
    <property type="evidence" value="ECO:0007669"/>
    <property type="project" value="UniProtKB-SubCell"/>
</dbReference>
<dbReference type="HOGENOM" id="CLU_043168_0_0_1"/>
<dbReference type="InterPro" id="IPR045243">
    <property type="entry name" value="Rna14-like"/>
</dbReference>
<dbReference type="PANTHER" id="PTHR19980:SF0">
    <property type="entry name" value="CLEAVAGE STIMULATION FACTOR SUBUNIT 3"/>
    <property type="match status" value="1"/>
</dbReference>
<reference evidence="5 6" key="1">
    <citation type="journal article" date="2014" name="MBio">
        <title>The Ordospora colligata genome; evolution of extreme reduction in microsporidia and host-to-parasite horizontal gene transfer.</title>
        <authorList>
            <person name="Pombert J.-F."/>
            <person name="Haag K.L."/>
            <person name="Beidas S."/>
            <person name="Ebert D."/>
            <person name="Keeling P.J."/>
        </authorList>
    </citation>
    <scope>NUCLEOTIDE SEQUENCE [LARGE SCALE GENOMIC DNA]</scope>
    <source>
        <strain evidence="5 6">OC4</strain>
    </source>
</reference>
<dbReference type="GO" id="GO:0031124">
    <property type="term" value="P:mRNA 3'-end processing"/>
    <property type="evidence" value="ECO:0007669"/>
    <property type="project" value="InterPro"/>
</dbReference>
<organism evidence="5 6">
    <name type="scientific">Ordospora colligata OC4</name>
    <dbReference type="NCBI Taxonomy" id="1354746"/>
    <lineage>
        <taxon>Eukaryota</taxon>
        <taxon>Fungi</taxon>
        <taxon>Fungi incertae sedis</taxon>
        <taxon>Microsporidia</taxon>
        <taxon>Ordosporidae</taxon>
        <taxon>Ordospora</taxon>
    </lineage>
</organism>
<keyword evidence="6" id="KW-1185">Reference proteome</keyword>
<dbReference type="Gene3D" id="1.25.40.10">
    <property type="entry name" value="Tetratricopeptide repeat domain"/>
    <property type="match status" value="1"/>
</dbReference>
<evidence type="ECO:0000256" key="3">
    <source>
        <dbReference type="ARBA" id="ARBA00023242"/>
    </source>
</evidence>
<keyword evidence="3" id="KW-0539">Nucleus</keyword>
<dbReference type="AlphaFoldDB" id="A0A0B2UMK3"/>
<protein>
    <submittedName>
        <fullName evidence="5">Suf domain-containing protein</fullName>
    </submittedName>
</protein>
<evidence type="ECO:0000256" key="2">
    <source>
        <dbReference type="ARBA" id="ARBA00022737"/>
    </source>
</evidence>
<feature type="domain" description="Suppressor of forked" evidence="4">
    <location>
        <begin position="28"/>
        <end position="399"/>
    </location>
</feature>
<dbReference type="OrthoDB" id="26282at2759"/>
<comment type="caution">
    <text evidence="5">The sequence shown here is derived from an EMBL/GenBank/DDBJ whole genome shotgun (WGS) entry which is preliminary data.</text>
</comment>
<dbReference type="PANTHER" id="PTHR19980">
    <property type="entry name" value="RNA CLEAVAGE STIMULATION FACTOR"/>
    <property type="match status" value="1"/>
</dbReference>
<comment type="subcellular location">
    <subcellularLocation>
        <location evidence="1">Nucleus</location>
    </subcellularLocation>
</comment>
<dbReference type="STRING" id="1354746.A0A0B2UMK3"/>
<proteinExistence type="predicted"/>
<name>A0A0B2UMK3_9MICR</name>
<gene>
    <name evidence="5" type="ORF">M896_020890</name>
</gene>
<evidence type="ECO:0000259" key="4">
    <source>
        <dbReference type="Pfam" id="PF05843"/>
    </source>
</evidence>
<keyword evidence="2" id="KW-0677">Repeat</keyword>
<dbReference type="GO" id="GO:0003729">
    <property type="term" value="F:mRNA binding"/>
    <property type="evidence" value="ECO:0007669"/>
    <property type="project" value="TreeGrafter"/>
</dbReference>
<dbReference type="InterPro" id="IPR008847">
    <property type="entry name" value="Suf"/>
</dbReference>
<sequence length="487" mass="57177">MEEKTLEEPRNPSEVLERARMLYGGKDHRGLEGLFGKYLRKSYDLEFWILYVEYVKKVSQKKFKLYEVYEFTLGQFEHYWDLIGLYKEYIEELGKIEDEQLRIEKIRSAYMKALQTPMGSLGELWKAFESFELDLNKITGKKIVNDMLAVFQNTFQRYQMIQPLVRSWSVASASELIDVEVEMGQKLSEKAYESRMHFIHNYILDSFHYAQEVYFFYSEYLIGIGQKEKAKKMVERGIEMSDGMFLPLYYGLVMDEEEVYMDLQKRYAGEEGRHEKEADLVSINHLSYVLKKKGLEAFRKMFIELSSGRIGPHVYVYCAFVEYYATGSKTTPYNIFSSGLQKHPESVLLKEEFFLFLLKIGDEENARALFKRFERTWRMWDAMIGYEFMVGSMDLFRELVGQKMASIKSGTIVEDAYRKEEGRQAGGMLGRYCSFVDSFSFLDLRIGDESRVVDEFIEKLPEVSRASNVLSNLRIEGVIELLKGMSW</sequence>
<dbReference type="InterPro" id="IPR011990">
    <property type="entry name" value="TPR-like_helical_dom_sf"/>
</dbReference>
<accession>A0A0B2UMK3</accession>
<evidence type="ECO:0000313" key="6">
    <source>
        <dbReference type="Proteomes" id="UP000031056"/>
    </source>
</evidence>
<dbReference type="InParanoid" id="A0A0B2UMK3"/>
<dbReference type="SUPFAM" id="SSF48452">
    <property type="entry name" value="TPR-like"/>
    <property type="match status" value="1"/>
</dbReference>
<dbReference type="Proteomes" id="UP000031056">
    <property type="component" value="Unassembled WGS sequence"/>
</dbReference>
<dbReference type="GeneID" id="26261184"/>
<dbReference type="VEuPathDB" id="MicrosporidiaDB:M896_020890"/>